<dbReference type="SMART" id="SM00028">
    <property type="entry name" value="TPR"/>
    <property type="match status" value="5"/>
</dbReference>
<protein>
    <recommendedName>
        <fullName evidence="5">Tetratricopeptide repeat-containing protein</fullName>
    </recommendedName>
</protein>
<keyword evidence="1" id="KW-0677">Repeat</keyword>
<evidence type="ECO:0000313" key="4">
    <source>
        <dbReference type="Proteomes" id="UP000515808"/>
    </source>
</evidence>
<keyword evidence="2" id="KW-0802">TPR repeat</keyword>
<dbReference type="PANTHER" id="PTHR44858">
    <property type="entry name" value="TETRATRICOPEPTIDE REPEAT PROTEIN 6"/>
    <property type="match status" value="1"/>
</dbReference>
<gene>
    <name evidence="3" type="ORF">H9W90_12825</name>
</gene>
<accession>A0A7G9L8W9</accession>
<dbReference type="SUPFAM" id="SSF48452">
    <property type="entry name" value="TPR-like"/>
    <property type="match status" value="3"/>
</dbReference>
<sequence length="605" mass="69996">MKNLFLFIFLSVTTFCFSQNIQQKTDQNDYLIAENYYREGEYEKATQLFKKLYDKSSFNTTYLGRLISCYQETDNFLLAENLLKSRIKANNSQVYLYVYLGYNYERQQQKEQAKLNYDLALNNLGKNAAYGGIIGRLFKDYNLLDYAILTYKKAMEANKNANYNFQIAQIYGEKGDYKQMFESYIDMVDKQESYFSLVQRYTSRYITDDSENEANVLFRKTLLRKSASNPKDVWNVLLAWLFAQQKDYGKALIQEKALYQRNPTDLSKIYSLGKIAFENNYFDAANDCFVFINQKSTLKEEKIDANLYLAKIAVATKNPETEALFQSLFTEFGKNTATIQLQVAYADFLTFSENKPNEAKKVLENAINFSSSKFDKARIKLKLGDILVFTGKFNKALIYFSQIQTQLKNHELAQQARFKVAQTSYFKGDFTWAKAQLKVLKGSTTQLIANDAVALFLKITDNEPLDSIPSGLKQLANAELLAFQNKDDDALAELDKLFTQKDIFVNGLVPGEVIYDDVLFFKAKLHIKQKKYAEAILNLAKIIAADNQGFLTDDVYFMMAEIYNNNLNNKEKAQEYYQKIIFEHPSSIYLVDARKKYRKLRGDNL</sequence>
<organism evidence="3 4">
    <name type="scientific">Polaribacter pectinis</name>
    <dbReference type="NCBI Taxonomy" id="2738844"/>
    <lineage>
        <taxon>Bacteria</taxon>
        <taxon>Pseudomonadati</taxon>
        <taxon>Bacteroidota</taxon>
        <taxon>Flavobacteriia</taxon>
        <taxon>Flavobacteriales</taxon>
        <taxon>Flavobacteriaceae</taxon>
    </lineage>
</organism>
<dbReference type="RefSeq" id="WP_187481983.1">
    <property type="nucleotide sequence ID" value="NZ_CP060695.1"/>
</dbReference>
<dbReference type="Gene3D" id="1.25.40.10">
    <property type="entry name" value="Tetratricopeptide repeat domain"/>
    <property type="match status" value="4"/>
</dbReference>
<dbReference type="InterPro" id="IPR011990">
    <property type="entry name" value="TPR-like_helical_dom_sf"/>
</dbReference>
<dbReference type="KEGG" id="ppec:H9W90_12825"/>
<dbReference type="PANTHER" id="PTHR44858:SF1">
    <property type="entry name" value="UDP-N-ACETYLGLUCOSAMINE--PEPTIDE N-ACETYLGLUCOSAMINYLTRANSFERASE SPINDLY-RELATED"/>
    <property type="match status" value="1"/>
</dbReference>
<proteinExistence type="predicted"/>
<dbReference type="InterPro" id="IPR019734">
    <property type="entry name" value="TPR_rpt"/>
</dbReference>
<dbReference type="Proteomes" id="UP000515808">
    <property type="component" value="Chromosome"/>
</dbReference>
<dbReference type="InterPro" id="IPR050498">
    <property type="entry name" value="Ycf3"/>
</dbReference>
<keyword evidence="4" id="KW-1185">Reference proteome</keyword>
<dbReference type="Pfam" id="PF13174">
    <property type="entry name" value="TPR_6"/>
    <property type="match status" value="1"/>
</dbReference>
<dbReference type="AlphaFoldDB" id="A0A7G9L8W9"/>
<dbReference type="EMBL" id="CP060695">
    <property type="protein sequence ID" value="QNM85068.1"/>
    <property type="molecule type" value="Genomic_DNA"/>
</dbReference>
<evidence type="ECO:0000256" key="1">
    <source>
        <dbReference type="ARBA" id="ARBA00022737"/>
    </source>
</evidence>
<evidence type="ECO:0008006" key="5">
    <source>
        <dbReference type="Google" id="ProtNLM"/>
    </source>
</evidence>
<name>A0A7G9L8W9_9FLAO</name>
<evidence type="ECO:0000313" key="3">
    <source>
        <dbReference type="EMBL" id="QNM85068.1"/>
    </source>
</evidence>
<evidence type="ECO:0000256" key="2">
    <source>
        <dbReference type="ARBA" id="ARBA00022803"/>
    </source>
</evidence>
<reference evidence="3 4" key="1">
    <citation type="submission" date="2020-08" db="EMBL/GenBank/DDBJ databases">
        <title>Polaribacter sp. L12M9 isolated from gut of the Korean scallop.</title>
        <authorList>
            <person name="Jeong Y.S."/>
        </authorList>
    </citation>
    <scope>NUCLEOTIDE SEQUENCE [LARGE SCALE GENOMIC DNA]</scope>
    <source>
        <strain evidence="3 4">L12M9</strain>
    </source>
</reference>